<protein>
    <submittedName>
        <fullName evidence="2">Beta-propeller domain-containing protein</fullName>
    </submittedName>
</protein>
<proteinExistence type="predicted"/>
<dbReference type="EMBL" id="JAQQXR010000007">
    <property type="protein sequence ID" value="MDC8759566.1"/>
    <property type="molecule type" value="Genomic_DNA"/>
</dbReference>
<reference evidence="2 3" key="1">
    <citation type="submission" date="2022-10" db="EMBL/GenBank/DDBJ databases">
        <title>Janthinobacterium sp. hw3 Genome sequencing.</title>
        <authorList>
            <person name="Park S."/>
        </authorList>
    </citation>
    <scope>NUCLEOTIDE SEQUENCE [LARGE SCALE GENOMIC DNA]</scope>
    <source>
        <strain evidence="3">hw3</strain>
    </source>
</reference>
<keyword evidence="1" id="KW-0732">Signal</keyword>
<feature type="signal peptide" evidence="1">
    <location>
        <begin position="1"/>
        <end position="23"/>
    </location>
</feature>
<dbReference type="Pfam" id="PF09826">
    <property type="entry name" value="Beta_propel"/>
    <property type="match status" value="1"/>
</dbReference>
<name>A0ABT5K657_9BURK</name>
<accession>A0ABT5K657</accession>
<gene>
    <name evidence="2" type="ORF">OIK44_18440</name>
</gene>
<dbReference type="Proteomes" id="UP001221208">
    <property type="component" value="Unassembled WGS sequence"/>
</dbReference>
<dbReference type="RefSeq" id="WP_273672800.1">
    <property type="nucleotide sequence ID" value="NZ_JAQQXR010000007.1"/>
</dbReference>
<feature type="chain" id="PRO_5045093248" evidence="1">
    <location>
        <begin position="24"/>
        <end position="642"/>
    </location>
</feature>
<evidence type="ECO:0000313" key="3">
    <source>
        <dbReference type="Proteomes" id="UP001221208"/>
    </source>
</evidence>
<sequence>MTTSIAAGIALALAAALSGHAAAADPAPKKTLSAFASDAAVRDFIKRYGDAQRAIQQRHRASKMEEAAGAPMPMYAPSVAANMAPSPQGALAAPAGPAADSVTNTQTAGVDEGGIVKVHGKHLVMLRRGRLFTVNVGQGQLKPVAALDAFAPGTDPAASWYDEMLISGDTVAVIGYNYQRGGTEIGLFDIDAAGALNYRATYHMRSNDYYSSRNYASRQIGSKLVFYTPLRINPWQHDPLDAFPALRRWQPQATPADFKRIAPATRIYRTDEPVETTGGLALHTVTVCDLAQRDMTCQASAVLGPRGRVFYVSGESVYVWTTPVTRAYGPEPRPSGLFRIPLDGSAPSALKVAGAPVDQFSFLESGDGHLNVLVRAGGSGDGMWSAERGGGDLALLRVPLGLFSDGRDSAPAANYKALPSPGGYNQQNRFVGAYLLYGSATPQRPDAAWPRQPLYAVRWGDASGAQTLALPHAVERIEAMGGNAVVIGAAGKDLHFSSVSLDREAAVAYRYIRADAAQGESRSHGFFYKPMRADEGVIGLPVLQAGVDGPQRGRAPAASVLYLQNSALKLDELGSLQAQPGAQADDGCRASCVDWYGNARPLFLAGRVFALMGYELVEGKVQGGRMQEVRRVSYAPPPRVPR</sequence>
<comment type="caution">
    <text evidence="2">The sequence shown here is derived from an EMBL/GenBank/DDBJ whole genome shotgun (WGS) entry which is preliminary data.</text>
</comment>
<evidence type="ECO:0000256" key="1">
    <source>
        <dbReference type="SAM" id="SignalP"/>
    </source>
</evidence>
<organism evidence="2 3">
    <name type="scientific">Janthinobacterium fluminis</name>
    <dbReference type="NCBI Taxonomy" id="2987524"/>
    <lineage>
        <taxon>Bacteria</taxon>
        <taxon>Pseudomonadati</taxon>
        <taxon>Pseudomonadota</taxon>
        <taxon>Betaproteobacteria</taxon>
        <taxon>Burkholderiales</taxon>
        <taxon>Oxalobacteraceae</taxon>
        <taxon>Janthinobacterium</taxon>
    </lineage>
</organism>
<evidence type="ECO:0000313" key="2">
    <source>
        <dbReference type="EMBL" id="MDC8759566.1"/>
    </source>
</evidence>
<dbReference type="InterPro" id="IPR019198">
    <property type="entry name" value="Beta_propeller_containing"/>
</dbReference>
<keyword evidence="3" id="KW-1185">Reference proteome</keyword>